<dbReference type="Proteomes" id="UP001156484">
    <property type="component" value="Chromosome"/>
</dbReference>
<protein>
    <submittedName>
        <fullName evidence="1">Amidase</fullName>
    </submittedName>
</protein>
<dbReference type="EMBL" id="CP107551">
    <property type="protein sequence ID" value="UYP21068.1"/>
    <property type="molecule type" value="Genomic_DNA"/>
</dbReference>
<organism evidence="1 2">
    <name type="scientific">Rhodococcus sacchari</name>
    <dbReference type="NCBI Taxonomy" id="2962047"/>
    <lineage>
        <taxon>Bacteria</taxon>
        <taxon>Bacillati</taxon>
        <taxon>Actinomycetota</taxon>
        <taxon>Actinomycetes</taxon>
        <taxon>Mycobacteriales</taxon>
        <taxon>Nocardiaceae</taxon>
        <taxon>Rhodococcus</taxon>
    </lineage>
</organism>
<reference evidence="1" key="1">
    <citation type="submission" date="2022-10" db="EMBL/GenBank/DDBJ databases">
        <title>Rhodococcus ferula Z13 complete genome.</title>
        <authorList>
            <person name="Long X."/>
            <person name="Zang M."/>
        </authorList>
    </citation>
    <scope>NUCLEOTIDE SEQUENCE</scope>
    <source>
        <strain evidence="1">Z13</strain>
    </source>
</reference>
<keyword evidence="2" id="KW-1185">Reference proteome</keyword>
<gene>
    <name evidence="1" type="ORF">OED52_15270</name>
</gene>
<name>A0ACD4DLY5_9NOCA</name>
<accession>A0ACD4DLY5</accession>
<evidence type="ECO:0000313" key="2">
    <source>
        <dbReference type="Proteomes" id="UP001156484"/>
    </source>
</evidence>
<sequence length="552" mass="57092">MKREISRRGLFGVVAGGALTWGVGAGGRAAAAPRHRLPDPGDVPESDPALLTAVEAAALLQAGRLHPRELLDACLSRTREFDGEIGAWVRLYPEKAYAAADVAGERLARARRDGTSVPLVCGLPVAVKDIYAVAGLPLTASSRVLEGNIASGDSGAWRRLEEAGAVLMGHAHTDEFAIGLATPQVGNPWNPEFSPGGSSGGSAAVLAARFAPLALGSDTGGSVRLPASACGVSSIKPTYGRITSYGMIPLTWTRDHVGMMGRSLADAALMMTVLAGSDATDPITALGPAVPEGGYALTAQGGAAPLAGRRIGVVSNVHPAPDGAIRRVMGAVEEVIRSLGATTVPVELPGMPDSLATGDLVEMGSYHQQFADRLGLYRAEHVPMVGGAVASLAVPVADYLMFERDRLRYQNDYNRMFVDHDLDAIMLPGTSVDGARRTDFLGVSVTEGVTGDVGWANYAGAPVVTLPAGYSDTTGLPVGVQIGARPWQDAELIALGLEIQEALPVWRDVPPLSPAPARIPEVAATTPGPGPDPTNTVGAMAPFRALPMSPVG</sequence>
<evidence type="ECO:0000313" key="1">
    <source>
        <dbReference type="EMBL" id="UYP21068.1"/>
    </source>
</evidence>
<proteinExistence type="predicted"/>